<dbReference type="Proteomes" id="UP000822688">
    <property type="component" value="Chromosome 8"/>
</dbReference>
<dbReference type="EMBL" id="CM026429">
    <property type="protein sequence ID" value="KAG0564909.1"/>
    <property type="molecule type" value="Genomic_DNA"/>
</dbReference>
<comment type="caution">
    <text evidence="2">The sequence shown here is derived from an EMBL/GenBank/DDBJ whole genome shotgun (WGS) entry which is preliminary data.</text>
</comment>
<dbReference type="OrthoDB" id="10561653at2759"/>
<dbReference type="AlphaFoldDB" id="A0A8T0H3J6"/>
<evidence type="ECO:0000256" key="1">
    <source>
        <dbReference type="SAM" id="MobiDB-lite"/>
    </source>
</evidence>
<reference evidence="2" key="1">
    <citation type="submission" date="2020-06" db="EMBL/GenBank/DDBJ databases">
        <title>WGS assembly of Ceratodon purpureus strain R40.</title>
        <authorList>
            <person name="Carey S.B."/>
            <person name="Jenkins J."/>
            <person name="Shu S."/>
            <person name="Lovell J.T."/>
            <person name="Sreedasyam A."/>
            <person name="Maumus F."/>
            <person name="Tiley G.P."/>
            <person name="Fernandez-Pozo N."/>
            <person name="Barry K."/>
            <person name="Chen C."/>
            <person name="Wang M."/>
            <person name="Lipzen A."/>
            <person name="Daum C."/>
            <person name="Saski C.A."/>
            <person name="Payton A.C."/>
            <person name="Mcbreen J.C."/>
            <person name="Conrad R.E."/>
            <person name="Kollar L.M."/>
            <person name="Olsson S."/>
            <person name="Huttunen S."/>
            <person name="Landis J.B."/>
            <person name="Wickett N.J."/>
            <person name="Johnson M.G."/>
            <person name="Rensing S.A."/>
            <person name="Grimwood J."/>
            <person name="Schmutz J."/>
            <person name="Mcdaniel S.F."/>
        </authorList>
    </citation>
    <scope>NUCLEOTIDE SEQUENCE</scope>
    <source>
        <strain evidence="2">R40</strain>
    </source>
</reference>
<feature type="compositionally biased region" description="Pro residues" evidence="1">
    <location>
        <begin position="31"/>
        <end position="56"/>
    </location>
</feature>
<evidence type="ECO:0000313" key="3">
    <source>
        <dbReference type="Proteomes" id="UP000822688"/>
    </source>
</evidence>
<evidence type="ECO:0000313" key="2">
    <source>
        <dbReference type="EMBL" id="KAG0564909.1"/>
    </source>
</evidence>
<gene>
    <name evidence="2" type="ORF">KC19_8G149500</name>
</gene>
<proteinExistence type="predicted"/>
<accession>A0A8T0H3J6</accession>
<name>A0A8T0H3J6_CERPU</name>
<sequence length="132" mass="13847">MAGTRAAVVVGATVAMAATGASLAYVYFTGPPHPPPMPSPDPSPLPSPQPAPPPLIPASTRHLYSPPPDLPLSSKLPIIPDSNFEELDPGVTSQCDYAPLWECIVNGNGGCEVLEQDLRECLQRCAKTSRSS</sequence>
<feature type="region of interest" description="Disordered" evidence="1">
    <location>
        <begin position="29"/>
        <end position="67"/>
    </location>
</feature>
<organism evidence="2 3">
    <name type="scientific">Ceratodon purpureus</name>
    <name type="common">Fire moss</name>
    <name type="synonym">Dicranum purpureum</name>
    <dbReference type="NCBI Taxonomy" id="3225"/>
    <lineage>
        <taxon>Eukaryota</taxon>
        <taxon>Viridiplantae</taxon>
        <taxon>Streptophyta</taxon>
        <taxon>Embryophyta</taxon>
        <taxon>Bryophyta</taxon>
        <taxon>Bryophytina</taxon>
        <taxon>Bryopsida</taxon>
        <taxon>Dicranidae</taxon>
        <taxon>Pseudoditrichales</taxon>
        <taxon>Ditrichaceae</taxon>
        <taxon>Ceratodon</taxon>
    </lineage>
</organism>
<protein>
    <submittedName>
        <fullName evidence="2">Uncharacterized protein</fullName>
    </submittedName>
</protein>
<keyword evidence="3" id="KW-1185">Reference proteome</keyword>